<evidence type="ECO:0000313" key="9">
    <source>
        <dbReference type="EMBL" id="KAK8142583.1"/>
    </source>
</evidence>
<feature type="compositionally biased region" description="Basic and acidic residues" evidence="7">
    <location>
        <begin position="588"/>
        <end position="602"/>
    </location>
</feature>
<dbReference type="AlphaFoldDB" id="A0AAW0RK68"/>
<proteinExistence type="inferred from homology"/>
<feature type="active site" evidence="5 6">
    <location>
        <position position="169"/>
    </location>
</feature>
<comment type="similarity">
    <text evidence="1">Belongs to the peptidase C2 family.</text>
</comment>
<keyword evidence="2 6" id="KW-0645">Protease</keyword>
<dbReference type="EMBL" id="JAAHCF010000647">
    <property type="protein sequence ID" value="KAK8142583.1"/>
    <property type="molecule type" value="Genomic_DNA"/>
</dbReference>
<evidence type="ECO:0000256" key="5">
    <source>
        <dbReference type="PIRSR" id="PIRSR622684-1"/>
    </source>
</evidence>
<dbReference type="Proteomes" id="UP001397290">
    <property type="component" value="Unassembled WGS sequence"/>
</dbReference>
<organism evidence="9 10">
    <name type="scientific">Beauveria asiatica</name>
    <dbReference type="NCBI Taxonomy" id="1069075"/>
    <lineage>
        <taxon>Eukaryota</taxon>
        <taxon>Fungi</taxon>
        <taxon>Dikarya</taxon>
        <taxon>Ascomycota</taxon>
        <taxon>Pezizomycotina</taxon>
        <taxon>Sordariomycetes</taxon>
        <taxon>Hypocreomycetidae</taxon>
        <taxon>Hypocreales</taxon>
        <taxon>Cordycipitaceae</taxon>
        <taxon>Beauveria</taxon>
    </lineage>
</organism>
<evidence type="ECO:0000259" key="8">
    <source>
        <dbReference type="PROSITE" id="PS50203"/>
    </source>
</evidence>
<dbReference type="Pfam" id="PF00648">
    <property type="entry name" value="Peptidase_C2"/>
    <property type="match status" value="2"/>
</dbReference>
<sequence>MEGKTPQRAVDMFWKSFHTKAPGKAITVIPNRKCGKGKKASTPAPTPTQSAEASYEAAAANCRAKVAKIVQDCRRVNLKYRDPHFNIEFDLKFSQRDCLESLDNAATEPETDQESKDENEDEDDAQSGPPGHQFCPRSAKRVTEIFTRPQFYIKGPTADDVKQGRDGDCWLMAALCALSFKKGLIEKLCVAHDQDIGVYGFVFYRDGEWISEIIDDFLYLTKADYDDFQMDRLTFDELEYRNPQEAYKRMFQTNSNSLYFAKCGHPQETWLPLLEKCYAKAHGDYAAIEGGWTGEGIEDLTGGVASYIFATDILDKAGTTWSLWLFSGANMAGFGDQKGIIEGHAYSIQRVVEIEDKRLILLRNPWGKGEWRGAWADGSKEWSPEWMRKLGHKFGEDGEFWICYQDLLRHFQIFERVRLFGPEWNVSQIWTTLHVPWVEEYNETYFTFTTSQSGPVVIVLSQLNDRYFRGLEGQYTFQLSFRVHKAGYEGYLVRSEPDLRFLRSVNVELELDAGAYEVYVKIKAWRNDDKLPVQATIRKWAKTKRDKVSRIGKSYDLAHSRGRIIESKEEKKVREAYEEKRMQKKRAAVKEDLRKKNKDAYYQKKKQHERAQARAAKKREKLKTKKAEKAKASKERKAAKEAAKKPKKADDVKVESESHGVKNESKAEAEDGATTESKVPAIEKPHTKSKKKSEKNTDDKLEAKPKGAKKVGEQEDSEVSESDSNNESLASFTDYSDGELDIQIDGMQRDNPKLFESSAEEADSDEENGLFAKDPWNAVAVVGLRVYHKAAAAGSASGAATVTLGVVRPNPYVEDSDASEDEQGGGGGGDRKVKGGVLDVDDSAVDATLAGEVKDKQDVIMGVKKTPA</sequence>
<dbReference type="SMART" id="SM00230">
    <property type="entry name" value="CysPc"/>
    <property type="match status" value="1"/>
</dbReference>
<evidence type="ECO:0000313" key="10">
    <source>
        <dbReference type="Proteomes" id="UP001397290"/>
    </source>
</evidence>
<accession>A0AAW0RK68</accession>
<dbReference type="Gene3D" id="3.90.70.10">
    <property type="entry name" value="Cysteine proteinases"/>
    <property type="match status" value="1"/>
</dbReference>
<dbReference type="GO" id="GO:0006508">
    <property type="term" value="P:proteolysis"/>
    <property type="evidence" value="ECO:0007669"/>
    <property type="project" value="UniProtKB-KW"/>
</dbReference>
<feature type="region of interest" description="Disordered" evidence="7">
    <location>
        <begin position="810"/>
        <end position="836"/>
    </location>
</feature>
<evidence type="ECO:0000256" key="4">
    <source>
        <dbReference type="ARBA" id="ARBA00022807"/>
    </source>
</evidence>
<dbReference type="InterPro" id="IPR001300">
    <property type="entry name" value="Peptidase_C2_calpain_cat"/>
</dbReference>
<feature type="compositionally biased region" description="Acidic residues" evidence="7">
    <location>
        <begin position="758"/>
        <end position="767"/>
    </location>
</feature>
<feature type="compositionally biased region" description="Acidic residues" evidence="7">
    <location>
        <begin position="814"/>
        <end position="823"/>
    </location>
</feature>
<dbReference type="GO" id="GO:0004198">
    <property type="term" value="F:calcium-dependent cysteine-type endopeptidase activity"/>
    <property type="evidence" value="ECO:0007669"/>
    <property type="project" value="InterPro"/>
</dbReference>
<dbReference type="InterPro" id="IPR038765">
    <property type="entry name" value="Papain-like_cys_pep_sf"/>
</dbReference>
<feature type="compositionally biased region" description="Basic residues" evidence="7">
    <location>
        <begin position="615"/>
        <end position="624"/>
    </location>
</feature>
<feature type="region of interest" description="Disordered" evidence="7">
    <location>
        <begin position="104"/>
        <end position="136"/>
    </location>
</feature>
<gene>
    <name evidence="9" type="ORF">G3M48_008543</name>
</gene>
<evidence type="ECO:0000256" key="1">
    <source>
        <dbReference type="ARBA" id="ARBA00007623"/>
    </source>
</evidence>
<evidence type="ECO:0000256" key="2">
    <source>
        <dbReference type="ARBA" id="ARBA00022670"/>
    </source>
</evidence>
<protein>
    <recommendedName>
        <fullName evidence="8">Calpain catalytic domain-containing protein</fullName>
    </recommendedName>
</protein>
<evidence type="ECO:0000256" key="7">
    <source>
        <dbReference type="SAM" id="MobiDB-lite"/>
    </source>
</evidence>
<keyword evidence="4 6" id="KW-0788">Thiol protease</keyword>
<feature type="domain" description="Calpain catalytic" evidence="8">
    <location>
        <begin position="140"/>
        <end position="420"/>
    </location>
</feature>
<reference evidence="9 10" key="1">
    <citation type="submission" date="2020-02" db="EMBL/GenBank/DDBJ databases">
        <title>Comparative genomics of the hypocrealean fungal genus Beauvera.</title>
        <authorList>
            <person name="Showalter D.N."/>
            <person name="Bushley K.E."/>
            <person name="Rehner S.A."/>
        </authorList>
    </citation>
    <scope>NUCLEOTIDE SEQUENCE [LARGE SCALE GENOMIC DNA]</scope>
    <source>
        <strain evidence="9 10">ARSEF4384</strain>
    </source>
</reference>
<keyword evidence="10" id="KW-1185">Reference proteome</keyword>
<dbReference type="PROSITE" id="PS50203">
    <property type="entry name" value="CALPAIN_CAT"/>
    <property type="match status" value="1"/>
</dbReference>
<feature type="compositionally biased region" description="Acidic residues" evidence="7">
    <location>
        <begin position="109"/>
        <end position="125"/>
    </location>
</feature>
<feature type="compositionally biased region" description="Basic and acidic residues" evidence="7">
    <location>
        <begin position="694"/>
        <end position="713"/>
    </location>
</feature>
<dbReference type="PANTHER" id="PTHR10183:SF379">
    <property type="entry name" value="CALPAIN-5"/>
    <property type="match status" value="1"/>
</dbReference>
<dbReference type="PANTHER" id="PTHR10183">
    <property type="entry name" value="CALPAIN"/>
    <property type="match status" value="1"/>
</dbReference>
<dbReference type="InterPro" id="IPR022684">
    <property type="entry name" value="Calpain_cysteine_protease"/>
</dbReference>
<evidence type="ECO:0000256" key="3">
    <source>
        <dbReference type="ARBA" id="ARBA00022801"/>
    </source>
</evidence>
<feature type="region of interest" description="Disordered" evidence="7">
    <location>
        <begin position="578"/>
        <end position="767"/>
    </location>
</feature>
<dbReference type="CDD" id="cd00044">
    <property type="entry name" value="CysPc"/>
    <property type="match status" value="1"/>
</dbReference>
<evidence type="ECO:0000256" key="6">
    <source>
        <dbReference type="PROSITE-ProRule" id="PRU00239"/>
    </source>
</evidence>
<feature type="active site" evidence="5 6">
    <location>
        <position position="344"/>
    </location>
</feature>
<comment type="caution">
    <text evidence="9">The sequence shown here is derived from an EMBL/GenBank/DDBJ whole genome shotgun (WGS) entry which is preliminary data.</text>
</comment>
<keyword evidence="3 6" id="KW-0378">Hydrolase</keyword>
<dbReference type="SUPFAM" id="SSF54001">
    <property type="entry name" value="Cysteine proteinases"/>
    <property type="match status" value="1"/>
</dbReference>
<name>A0AAW0RK68_9HYPO</name>
<feature type="active site" evidence="5 6">
    <location>
        <position position="364"/>
    </location>
</feature>
<feature type="compositionally biased region" description="Basic and acidic residues" evidence="7">
    <location>
        <begin position="625"/>
        <end position="669"/>
    </location>
</feature>